<feature type="transmembrane region" description="Helical" evidence="1">
    <location>
        <begin position="6"/>
        <end position="26"/>
    </location>
</feature>
<comment type="caution">
    <text evidence="2">The sequence shown here is derived from an EMBL/GenBank/DDBJ whole genome shotgun (WGS) entry which is preliminary data.</text>
</comment>
<feature type="transmembrane region" description="Helical" evidence="1">
    <location>
        <begin position="33"/>
        <end position="52"/>
    </location>
</feature>
<keyword evidence="3" id="KW-1185">Reference proteome</keyword>
<dbReference type="PATRIC" id="fig|1150625.3.peg.333"/>
<dbReference type="EMBL" id="LDYG01000004">
    <property type="protein sequence ID" value="KUP09022.1"/>
    <property type="molecule type" value="Genomic_DNA"/>
</dbReference>
<evidence type="ECO:0000313" key="2">
    <source>
        <dbReference type="EMBL" id="KUP09022.1"/>
    </source>
</evidence>
<dbReference type="Proteomes" id="UP000074108">
    <property type="component" value="Unassembled WGS sequence"/>
</dbReference>
<dbReference type="RefSeq" id="WP_010170810.1">
    <property type="nucleotide sequence ID" value="NZ_LDYG01000004.1"/>
</dbReference>
<gene>
    <name evidence="2" type="ORF">Q75_01590</name>
</gene>
<evidence type="ECO:0000313" key="3">
    <source>
        <dbReference type="Proteomes" id="UP000074108"/>
    </source>
</evidence>
<accession>A0A147KBZ6</accession>
<keyword evidence="1" id="KW-0812">Transmembrane</keyword>
<dbReference type="AlphaFoldDB" id="A0A147KBZ6"/>
<name>A0A147KBZ6_9BACI</name>
<feature type="transmembrane region" description="Helical" evidence="1">
    <location>
        <begin position="81"/>
        <end position="102"/>
    </location>
</feature>
<keyword evidence="1" id="KW-1133">Transmembrane helix</keyword>
<evidence type="ECO:0008006" key="4">
    <source>
        <dbReference type="Google" id="ProtNLM"/>
    </source>
</evidence>
<keyword evidence="1" id="KW-0472">Membrane</keyword>
<organism evidence="2 3">
    <name type="scientific">Bacillus coahuilensis p1.1.43</name>
    <dbReference type="NCBI Taxonomy" id="1150625"/>
    <lineage>
        <taxon>Bacteria</taxon>
        <taxon>Bacillati</taxon>
        <taxon>Bacillota</taxon>
        <taxon>Bacilli</taxon>
        <taxon>Bacillales</taxon>
        <taxon>Bacillaceae</taxon>
        <taxon>Bacillus</taxon>
    </lineage>
</organism>
<reference evidence="2 3" key="1">
    <citation type="journal article" date="2016" name="Front. Microbiol.">
        <title>Microevolution Analysis of Bacillus coahuilensis Unveils Differences in Phosphorus Acquisition Strategies and Their Regulation.</title>
        <authorList>
            <person name="Gomez-Lunar Z."/>
            <person name="Hernandez-Gonzalez I."/>
            <person name="Rodriguez-Torres M.D."/>
            <person name="Souza V."/>
            <person name="Olmedo-Alvarez G."/>
        </authorList>
    </citation>
    <scope>NUCLEOTIDE SEQUENCE [LARGE SCALE GENOMIC DNA]</scope>
    <source>
        <strain evidence="3">p1.1.43</strain>
    </source>
</reference>
<sequence>MLKYVGLFLLTIIMETGGLYLISIVIGMEFMEIYFLGSIAAFGAIWLYSLAIHNSNKVHNASERAATGIQEGETKAFDFKFSPVMVGMVLMILISLVGTLIYY</sequence>
<protein>
    <recommendedName>
        <fullName evidence="4">DUF3899 domain-containing protein</fullName>
    </recommendedName>
</protein>
<evidence type="ECO:0000256" key="1">
    <source>
        <dbReference type="SAM" id="Phobius"/>
    </source>
</evidence>
<proteinExistence type="predicted"/>